<feature type="non-terminal residue" evidence="1">
    <location>
        <position position="23"/>
    </location>
</feature>
<dbReference type="Proteomes" id="UP000265520">
    <property type="component" value="Unassembled WGS sequence"/>
</dbReference>
<accession>A0A392PTW0</accession>
<reference evidence="1 2" key="1">
    <citation type="journal article" date="2018" name="Front. Plant Sci.">
        <title>Red Clover (Trifolium pratense) and Zigzag Clover (T. medium) - A Picture of Genomic Similarities and Differences.</title>
        <authorList>
            <person name="Dluhosova J."/>
            <person name="Istvanek J."/>
            <person name="Nedelnik J."/>
            <person name="Repkova J."/>
        </authorList>
    </citation>
    <scope>NUCLEOTIDE SEQUENCE [LARGE SCALE GENOMIC DNA]</scope>
    <source>
        <strain evidence="2">cv. 10/8</strain>
        <tissue evidence="1">Leaf</tissue>
    </source>
</reference>
<evidence type="ECO:0000313" key="1">
    <source>
        <dbReference type="EMBL" id="MCI15122.1"/>
    </source>
</evidence>
<dbReference type="EMBL" id="LXQA010095111">
    <property type="protein sequence ID" value="MCI15122.1"/>
    <property type="molecule type" value="Genomic_DNA"/>
</dbReference>
<proteinExistence type="predicted"/>
<organism evidence="1 2">
    <name type="scientific">Trifolium medium</name>
    <dbReference type="NCBI Taxonomy" id="97028"/>
    <lineage>
        <taxon>Eukaryota</taxon>
        <taxon>Viridiplantae</taxon>
        <taxon>Streptophyta</taxon>
        <taxon>Embryophyta</taxon>
        <taxon>Tracheophyta</taxon>
        <taxon>Spermatophyta</taxon>
        <taxon>Magnoliopsida</taxon>
        <taxon>eudicotyledons</taxon>
        <taxon>Gunneridae</taxon>
        <taxon>Pentapetalae</taxon>
        <taxon>rosids</taxon>
        <taxon>fabids</taxon>
        <taxon>Fabales</taxon>
        <taxon>Fabaceae</taxon>
        <taxon>Papilionoideae</taxon>
        <taxon>50 kb inversion clade</taxon>
        <taxon>NPAAA clade</taxon>
        <taxon>Hologalegina</taxon>
        <taxon>IRL clade</taxon>
        <taxon>Trifolieae</taxon>
        <taxon>Trifolium</taxon>
    </lineage>
</organism>
<name>A0A392PTW0_9FABA</name>
<dbReference type="AlphaFoldDB" id="A0A392PTW0"/>
<comment type="caution">
    <text evidence="1">The sequence shown here is derived from an EMBL/GenBank/DDBJ whole genome shotgun (WGS) entry which is preliminary data.</text>
</comment>
<sequence length="23" mass="2713">MSSALLYKHRLSKLKEGYQNAFQ</sequence>
<evidence type="ECO:0000313" key="2">
    <source>
        <dbReference type="Proteomes" id="UP000265520"/>
    </source>
</evidence>
<protein>
    <submittedName>
        <fullName evidence="1">Uncharacterized protein</fullName>
    </submittedName>
</protein>
<keyword evidence="2" id="KW-1185">Reference proteome</keyword>